<evidence type="ECO:0000313" key="1">
    <source>
        <dbReference type="EMBL" id="KAJ9105808.1"/>
    </source>
</evidence>
<comment type="caution">
    <text evidence="1">The sequence shown here is derived from an EMBL/GenBank/DDBJ whole genome shotgun (WGS) entry which is preliminary data.</text>
</comment>
<sequence length="1704" mass="181666">MDDNPFANPFADEDPVPVPSHVFPTGSGTGPTTTAVSPNQSPYIRKLERDGIISLDLSPSLSSPSDSAFPANPFSSTSSHGAPAPEDPFAGRASMSVHEIDAFSGGFNTGEDHTGMGLGYTLPSAVSNSMFSEATPDSPPPPPVASALPPTSSSQTTTPTSYNDSQRLQVLGLAPEVDPTAGLKAAFVRKSSTHAVVPAVESVGAEGEGGAEQQGHAVDAAAGGSEQQETHALQQEVNPSPKPRSDGEHQSNTDTAKPKPAPPPAVRAPVRRRKKVVGISVGDVEREREREHERLEKERIEKQRLEKERMETARTEKEQAARQEQEKPEPINTGTHILQQQSILPDSKPSDVNADAESDKEGSKPSVNAAADGLGHTIATNAPATQGSEEQDGHVADEDERRDTGKSQHAEKGTTHIGEDDLSALPALPTSEAGTRPGSPALPASASAPVTTHATVAKASSHSPFIPNAVAALSSPLDNSPHHERGSANATRIASGSGGGAWGRAFDEEDEPAVGSSVTAESGLVTGEGGGGGWAMGSPSPTEPLSAAPGSAGWADQGEKSGHTQVAHPAGWGEEGDGYGGYGAGMRGGFDAGLDDQHASRSLMEEGAESTVSLKSHTFDAPPSSSPRDGHAPSSTPPPAPAKPAFIIRIHDPTRVGDPIRGHVVYTVSTRTTSPHFATTQHGGVGESSVLRRFSQFLWLVEQLGANNPGVIVPPVPDKQISGRFEDQFVETRRAALEKCLNKVANHPVLSLDPDLRLFLESESFEYEVKHRKHETAHSQDGKGLLASIGGSIGGPRFIERDDWFDEKKAFLDSLEGQMKGLIKSVETASKHRLDLSTAISDFSESITALAESDLSMDLSQALQRFAGLTIREREAQEGQAKADVVCLLNTADEYVRWIGSVRAETDARRLKSQHEKLRRSGKIAHERIPGAVAEIGEAERKALDAHSDFDAVSRLVKSEFGRYEQDRVAEFKYMLERYLDGMIGVQKEVRRAGSGSSATLGAKGRKGISKKQLQGCDIVAACDQIMNPPQPIALRTSAGLMMGVVKIHDARYDLVVHDVTTLEMAVKRATLHGAHASTKDGGNLTTFANGANARLETITVQHQPGQGFAPNLDLEQAGWEKFLRSYGKEARAASMGPLPSQEDEMEDSSNDSANLCISLVAKNNAPLFEPRKMNAARAESRSATPEPERARNASVGGTNDVRRYRQRSSSLLLPAGIHHLASDAADTSLDAAGLFTPLTARGGEGTDTLLRDGVIRRSGNGISDGSSGRSVLLAHPAAADSSFSAAGGEQGVGDYYAPVDLGFDLGLDLPPMEEFNDDEGYAMDVDDAALDLLRRKAGTVVSGYNDQERVDLPVPNGGGDLQEQTIECTREELEAMKINYKARMVDARFQKLVEEEHKQVFLSNVLASIAPELANYWTLVSARPYEIKEGAHPEFGQKRGGTRRTAAGTGTGLPMEQDGPLAGNDDGIMMLDLEMQGIDEQDRDRLGSDESKVLDYYAALGGSSTVGTGTGPRLSLATPQLVAERIARRARSSSILGSNLSGSAQRRAMLGDDSMLDDSGHLERFRAPNGPPETFANRFASAVPDEALPLEQDPVPEGPSQSSLLGHANVNERQFLEYESALYLQQHSESRLPEDDDDDGDNDVFGDDQVVDFFDVARPAEHKRAIAVNAFVSVRESIRKSGGVTRRLMSVGPMTSFAVFDFK</sequence>
<dbReference type="Proteomes" id="UP001241377">
    <property type="component" value="Unassembled WGS sequence"/>
</dbReference>
<keyword evidence="2" id="KW-1185">Reference proteome</keyword>
<proteinExistence type="predicted"/>
<reference evidence="1" key="1">
    <citation type="submission" date="2023-04" db="EMBL/GenBank/DDBJ databases">
        <title>Draft Genome sequencing of Naganishia species isolated from polar environments using Oxford Nanopore Technology.</title>
        <authorList>
            <person name="Leo P."/>
            <person name="Venkateswaran K."/>
        </authorList>
    </citation>
    <scope>NUCLEOTIDE SEQUENCE</scope>
    <source>
        <strain evidence="1">MNA-CCFEE 5261</strain>
    </source>
</reference>
<gene>
    <name evidence="1" type="ORF">QFC19_003376</name>
</gene>
<dbReference type="EMBL" id="JASBWR010000032">
    <property type="protein sequence ID" value="KAJ9105808.1"/>
    <property type="molecule type" value="Genomic_DNA"/>
</dbReference>
<organism evidence="1 2">
    <name type="scientific">Naganishia cerealis</name>
    <dbReference type="NCBI Taxonomy" id="610337"/>
    <lineage>
        <taxon>Eukaryota</taxon>
        <taxon>Fungi</taxon>
        <taxon>Dikarya</taxon>
        <taxon>Basidiomycota</taxon>
        <taxon>Agaricomycotina</taxon>
        <taxon>Tremellomycetes</taxon>
        <taxon>Filobasidiales</taxon>
        <taxon>Filobasidiaceae</taxon>
        <taxon>Naganishia</taxon>
    </lineage>
</organism>
<evidence type="ECO:0000313" key="2">
    <source>
        <dbReference type="Proteomes" id="UP001241377"/>
    </source>
</evidence>
<name>A0ACC2W2Y3_9TREE</name>
<accession>A0ACC2W2Y3</accession>
<protein>
    <submittedName>
        <fullName evidence="1">Uncharacterized protein</fullName>
    </submittedName>
</protein>